<dbReference type="Gene3D" id="1.20.1290.10">
    <property type="entry name" value="AhpD-like"/>
    <property type="match status" value="1"/>
</dbReference>
<organism evidence="1 2">
    <name type="scientific">Corallococcus soli</name>
    <dbReference type="NCBI Taxonomy" id="2710757"/>
    <lineage>
        <taxon>Bacteria</taxon>
        <taxon>Pseudomonadati</taxon>
        <taxon>Myxococcota</taxon>
        <taxon>Myxococcia</taxon>
        <taxon>Myxococcales</taxon>
        <taxon>Cystobacterineae</taxon>
        <taxon>Myxococcaceae</taxon>
        <taxon>Corallococcus</taxon>
    </lineage>
</organism>
<reference evidence="1 2" key="1">
    <citation type="submission" date="2020-02" db="EMBL/GenBank/DDBJ databases">
        <authorList>
            <person name="Babadi Z.K."/>
            <person name="Risdian C."/>
            <person name="Ebrahimipour G.H."/>
            <person name="Wink J."/>
        </authorList>
    </citation>
    <scope>NUCLEOTIDE SEQUENCE [LARGE SCALE GENOMIC DNA]</scope>
    <source>
        <strain evidence="1 2">ZKHCc1 1396</strain>
    </source>
</reference>
<sequence>MKKPPAPEPMYLPDVESHESDGHYGRMIAMARESGFAPPQIWHLFAFKPRMTDALSAFTHEVMRGPSPLSAGLRELIAAYTSRRNACVF</sequence>
<dbReference type="InterPro" id="IPR029032">
    <property type="entry name" value="AhpD-like"/>
</dbReference>
<dbReference type="SUPFAM" id="SSF69118">
    <property type="entry name" value="AhpD-like"/>
    <property type="match status" value="1"/>
</dbReference>
<keyword evidence="2" id="KW-1185">Reference proteome</keyword>
<gene>
    <name evidence="1" type="ORF">G4177_35685</name>
</gene>
<keyword evidence="1" id="KW-0560">Oxidoreductase</keyword>
<keyword evidence="1" id="KW-0575">Peroxidase</keyword>
<dbReference type="RefSeq" id="WP_193430655.1">
    <property type="nucleotide sequence ID" value="NZ_CBCSIP010000094.1"/>
</dbReference>
<evidence type="ECO:0000313" key="2">
    <source>
        <dbReference type="Proteomes" id="UP001516472"/>
    </source>
</evidence>
<comment type="caution">
    <text evidence="1">The sequence shown here is derived from an EMBL/GenBank/DDBJ whole genome shotgun (WGS) entry which is preliminary data.</text>
</comment>
<proteinExistence type="predicted"/>
<dbReference type="Proteomes" id="UP001516472">
    <property type="component" value="Unassembled WGS sequence"/>
</dbReference>
<evidence type="ECO:0000313" key="1">
    <source>
        <dbReference type="EMBL" id="MBE4753505.1"/>
    </source>
</evidence>
<accession>A0ABR9Q000</accession>
<name>A0ABR9Q000_9BACT</name>
<dbReference type="GO" id="GO:0004601">
    <property type="term" value="F:peroxidase activity"/>
    <property type="evidence" value="ECO:0007669"/>
    <property type="project" value="UniProtKB-KW"/>
</dbReference>
<dbReference type="EMBL" id="JAAIYO010000019">
    <property type="protein sequence ID" value="MBE4753505.1"/>
    <property type="molecule type" value="Genomic_DNA"/>
</dbReference>
<protein>
    <submittedName>
        <fullName evidence="1">Peroxidase</fullName>
    </submittedName>
</protein>